<feature type="domain" description="Peptidase S54 rhomboid" evidence="8">
    <location>
        <begin position="64"/>
        <end position="208"/>
    </location>
</feature>
<feature type="transmembrane region" description="Helical" evidence="7">
    <location>
        <begin position="166"/>
        <end position="186"/>
    </location>
</feature>
<evidence type="ECO:0000256" key="4">
    <source>
        <dbReference type="ARBA" id="ARBA00022801"/>
    </source>
</evidence>
<comment type="caution">
    <text evidence="10">The sequence shown here is derived from an EMBL/GenBank/DDBJ whole genome shotgun (WGS) entry which is preliminary data.</text>
</comment>
<evidence type="ECO:0000313" key="10">
    <source>
        <dbReference type="EMBL" id="PQB07150.1"/>
    </source>
</evidence>
<dbReference type="InterPro" id="IPR022764">
    <property type="entry name" value="Peptidase_S54_rhomboid_dom"/>
</dbReference>
<evidence type="ECO:0000259" key="8">
    <source>
        <dbReference type="Pfam" id="PF01694"/>
    </source>
</evidence>
<evidence type="ECO:0000256" key="1">
    <source>
        <dbReference type="ARBA" id="ARBA00004141"/>
    </source>
</evidence>
<dbReference type="PANTHER" id="PTHR43731">
    <property type="entry name" value="RHOMBOID PROTEASE"/>
    <property type="match status" value="1"/>
</dbReference>
<dbReference type="InterPro" id="IPR046483">
    <property type="entry name" value="DUF6576"/>
</dbReference>
<name>A0A2S7KX04_9FLAO</name>
<comment type="subcellular location">
    <subcellularLocation>
        <location evidence="1">Membrane</location>
        <topology evidence="1">Multi-pass membrane protein</topology>
    </subcellularLocation>
</comment>
<evidence type="ECO:0000256" key="5">
    <source>
        <dbReference type="ARBA" id="ARBA00022989"/>
    </source>
</evidence>
<feature type="domain" description="DUF6576" evidence="9">
    <location>
        <begin position="250"/>
        <end position="278"/>
    </location>
</feature>
<evidence type="ECO:0000259" key="9">
    <source>
        <dbReference type="Pfam" id="PF20216"/>
    </source>
</evidence>
<dbReference type="GO" id="GO:0004252">
    <property type="term" value="F:serine-type endopeptidase activity"/>
    <property type="evidence" value="ECO:0007669"/>
    <property type="project" value="InterPro"/>
</dbReference>
<gene>
    <name evidence="10" type="ORF">BST83_08305</name>
</gene>
<keyword evidence="4" id="KW-0378">Hydrolase</keyword>
<feature type="transmembrane region" description="Helical" evidence="7">
    <location>
        <begin position="104"/>
        <end position="122"/>
    </location>
</feature>
<feature type="transmembrane region" description="Helical" evidence="7">
    <location>
        <begin position="192"/>
        <end position="209"/>
    </location>
</feature>
<dbReference type="Pfam" id="PF01694">
    <property type="entry name" value="Rhomboid"/>
    <property type="match status" value="1"/>
</dbReference>
<dbReference type="PANTHER" id="PTHR43731:SF14">
    <property type="entry name" value="PRESENILIN-ASSOCIATED RHOMBOID-LIKE PROTEIN, MITOCHONDRIAL"/>
    <property type="match status" value="1"/>
</dbReference>
<feature type="transmembrane region" description="Helical" evidence="7">
    <location>
        <begin position="21"/>
        <end position="41"/>
    </location>
</feature>
<evidence type="ECO:0000256" key="6">
    <source>
        <dbReference type="ARBA" id="ARBA00023136"/>
    </source>
</evidence>
<dbReference type="RefSeq" id="WP_104809385.1">
    <property type="nucleotide sequence ID" value="NZ_MQUA01000013.1"/>
</dbReference>
<feature type="transmembrane region" description="Helical" evidence="7">
    <location>
        <begin position="68"/>
        <end position="92"/>
    </location>
</feature>
<sequence length="294" mass="33331">MSFIDNLKNRYSNGNIVDKLIYINIAVFVLTLLISVLQGLYKGEINWIVAWFSLDDEYSSLLKKPWSIITYGFLHADFLHILMNVLVLHFIGHLFVAFFTEKQLLSFYILGTFFGGLLFIFSQNYFPLFEGKSSLLVGASAGISAIFIGIAAYMPNYQLKLRFIGFVKLWYLAAFWLALDIIALVGNNAGGHFAHLGGSLFGFLYIAIANNKEIDLFNGISSLFKTKKKPLKTVYKSTKKTTNPEKNTDLTQQQIDAILDKISKSGYDTLTKTEKEFLFRQGKNKKLSEKLIHP</sequence>
<evidence type="ECO:0000256" key="3">
    <source>
        <dbReference type="ARBA" id="ARBA00022692"/>
    </source>
</evidence>
<dbReference type="InterPro" id="IPR050925">
    <property type="entry name" value="Rhomboid_protease_S54"/>
</dbReference>
<dbReference type="SUPFAM" id="SSF144091">
    <property type="entry name" value="Rhomboid-like"/>
    <property type="match status" value="1"/>
</dbReference>
<dbReference type="InterPro" id="IPR035952">
    <property type="entry name" value="Rhomboid-like_sf"/>
</dbReference>
<evidence type="ECO:0000313" key="11">
    <source>
        <dbReference type="Proteomes" id="UP000239522"/>
    </source>
</evidence>
<comment type="similarity">
    <text evidence="2">Belongs to the peptidase S54 family.</text>
</comment>
<dbReference type="Proteomes" id="UP000239522">
    <property type="component" value="Unassembled WGS sequence"/>
</dbReference>
<accession>A0A2S7KX04</accession>
<evidence type="ECO:0000256" key="2">
    <source>
        <dbReference type="ARBA" id="ARBA00009045"/>
    </source>
</evidence>
<dbReference type="Gene3D" id="1.20.1540.10">
    <property type="entry name" value="Rhomboid-like"/>
    <property type="match status" value="1"/>
</dbReference>
<feature type="transmembrane region" description="Helical" evidence="7">
    <location>
        <begin position="134"/>
        <end position="154"/>
    </location>
</feature>
<reference evidence="10 11" key="1">
    <citation type="submission" date="2016-11" db="EMBL/GenBank/DDBJ databases">
        <title>Trade-off between light-utilization and light-protection in marine flavobacteria.</title>
        <authorList>
            <person name="Kumagai Y."/>
        </authorList>
    </citation>
    <scope>NUCLEOTIDE SEQUENCE [LARGE SCALE GENOMIC DNA]</scope>
    <source>
        <strain evidence="10 11">ATCC 700397</strain>
    </source>
</reference>
<dbReference type="GO" id="GO:0006508">
    <property type="term" value="P:proteolysis"/>
    <property type="evidence" value="ECO:0007669"/>
    <property type="project" value="UniProtKB-KW"/>
</dbReference>
<dbReference type="AlphaFoldDB" id="A0A2S7KX04"/>
<evidence type="ECO:0000256" key="7">
    <source>
        <dbReference type="SAM" id="Phobius"/>
    </source>
</evidence>
<dbReference type="OrthoDB" id="680602at2"/>
<keyword evidence="3 7" id="KW-0812">Transmembrane</keyword>
<keyword evidence="5 7" id="KW-1133">Transmembrane helix</keyword>
<protein>
    <submittedName>
        <fullName evidence="10">Rhomboid family intramembrane serine protease</fullName>
    </submittedName>
</protein>
<proteinExistence type="inferred from homology"/>
<dbReference type="Pfam" id="PF20216">
    <property type="entry name" value="DUF6576"/>
    <property type="match status" value="1"/>
</dbReference>
<dbReference type="GO" id="GO:0016020">
    <property type="term" value="C:membrane"/>
    <property type="evidence" value="ECO:0007669"/>
    <property type="project" value="UniProtKB-SubCell"/>
</dbReference>
<dbReference type="EMBL" id="MQUA01000013">
    <property type="protein sequence ID" value="PQB07150.1"/>
    <property type="molecule type" value="Genomic_DNA"/>
</dbReference>
<keyword evidence="11" id="KW-1185">Reference proteome</keyword>
<keyword evidence="6 7" id="KW-0472">Membrane</keyword>
<keyword evidence="10" id="KW-0645">Protease</keyword>
<organism evidence="10 11">
    <name type="scientific">Polaribacter filamentus</name>
    <dbReference type="NCBI Taxonomy" id="53483"/>
    <lineage>
        <taxon>Bacteria</taxon>
        <taxon>Pseudomonadati</taxon>
        <taxon>Bacteroidota</taxon>
        <taxon>Flavobacteriia</taxon>
        <taxon>Flavobacteriales</taxon>
        <taxon>Flavobacteriaceae</taxon>
    </lineage>
</organism>